<keyword evidence="2" id="KW-0378">Hydrolase</keyword>
<feature type="transmembrane region" description="Helical" evidence="1">
    <location>
        <begin position="124"/>
        <end position="146"/>
    </location>
</feature>
<dbReference type="GeneID" id="33318952"/>
<protein>
    <submittedName>
        <fullName evidence="2">Hydrolase</fullName>
    </submittedName>
</protein>
<gene>
    <name evidence="2" type="ORF">A3L09_01040</name>
</gene>
<evidence type="ECO:0000313" key="3">
    <source>
        <dbReference type="Proteomes" id="UP000250179"/>
    </source>
</evidence>
<dbReference type="Pfam" id="PF04307">
    <property type="entry name" value="YdjM"/>
    <property type="match status" value="1"/>
</dbReference>
<dbReference type="Proteomes" id="UP000250179">
    <property type="component" value="Chromosome"/>
</dbReference>
<evidence type="ECO:0000256" key="1">
    <source>
        <dbReference type="SAM" id="Phobius"/>
    </source>
</evidence>
<evidence type="ECO:0000313" key="2">
    <source>
        <dbReference type="EMBL" id="ASJ01945.1"/>
    </source>
</evidence>
<name>A0A2Z2MBL9_THEPR</name>
<dbReference type="InterPro" id="IPR007404">
    <property type="entry name" value="YdjM-like"/>
</dbReference>
<feature type="transmembrane region" description="Helical" evidence="1">
    <location>
        <begin position="33"/>
        <end position="50"/>
    </location>
</feature>
<keyword evidence="1" id="KW-0812">Transmembrane</keyword>
<dbReference type="EMBL" id="CP014862">
    <property type="protein sequence ID" value="ASJ01945.1"/>
    <property type="molecule type" value="Genomic_DNA"/>
</dbReference>
<keyword evidence="1" id="KW-1133">Transmembrane helix</keyword>
<keyword evidence="1" id="KW-0472">Membrane</keyword>
<dbReference type="RefSeq" id="WP_088857215.1">
    <property type="nucleotide sequence ID" value="NZ_CP014862.1"/>
</dbReference>
<proteinExistence type="predicted"/>
<feature type="transmembrane region" description="Helical" evidence="1">
    <location>
        <begin position="99"/>
        <end position="118"/>
    </location>
</feature>
<feature type="transmembrane region" description="Helical" evidence="1">
    <location>
        <begin position="6"/>
        <end position="26"/>
    </location>
</feature>
<dbReference type="AlphaFoldDB" id="A0A2Z2MBL9"/>
<feature type="transmembrane region" description="Helical" evidence="1">
    <location>
        <begin position="70"/>
        <end position="87"/>
    </location>
</feature>
<keyword evidence="3" id="KW-1185">Reference proteome</keyword>
<accession>A0A2Z2MBL9</accession>
<reference evidence="2 3" key="1">
    <citation type="submission" date="2016-03" db="EMBL/GenBank/DDBJ databases">
        <title>Complete genome sequence of Thermococcus profundus strain DT5432.</title>
        <authorList>
            <person name="Oger P.M."/>
        </authorList>
    </citation>
    <scope>NUCLEOTIDE SEQUENCE [LARGE SCALE GENOMIC DNA]</scope>
    <source>
        <strain evidence="2 3">DT 5432</strain>
    </source>
</reference>
<organism evidence="2 3">
    <name type="scientific">Thermococcus profundus</name>
    <dbReference type="NCBI Taxonomy" id="49899"/>
    <lineage>
        <taxon>Archaea</taxon>
        <taxon>Methanobacteriati</taxon>
        <taxon>Methanobacteriota</taxon>
        <taxon>Thermococci</taxon>
        <taxon>Thermococcales</taxon>
        <taxon>Thermococcaceae</taxon>
        <taxon>Thermococcus</taxon>
    </lineage>
</organism>
<dbReference type="KEGG" id="tprf:A3L09_01040"/>
<dbReference type="OrthoDB" id="350145at2157"/>
<sequence>MPNYDAHVLSGIITYPLAVALAGILADYAGIPFKLTSMAMVLGYALYVLGADLPDMDHPNALIHRGTKPIVAVLLGSAVYMWAAERIHLSQPWMSQTAAWGVGAVGAVVGWYGFTAVMPRHRGVVHSLLFATIYGFLAFLLGPYGLHISTGEGLFLGFSAFSGYTLHLILDGSVKLI</sequence>
<dbReference type="GO" id="GO:0016787">
    <property type="term" value="F:hydrolase activity"/>
    <property type="evidence" value="ECO:0007669"/>
    <property type="project" value="UniProtKB-KW"/>
</dbReference>